<keyword evidence="3" id="KW-1185">Reference proteome</keyword>
<name>A0ABR3J092_9AGAR</name>
<evidence type="ECO:0000256" key="1">
    <source>
        <dbReference type="SAM" id="MobiDB-lite"/>
    </source>
</evidence>
<reference evidence="3" key="1">
    <citation type="submission" date="2024-06" db="EMBL/GenBank/DDBJ databases">
        <title>Multi-omics analyses provide insights into the biosynthesis of the anticancer antibiotic pleurotin in Hohenbuehelia grisea.</title>
        <authorList>
            <person name="Weaver J.A."/>
            <person name="Alberti F."/>
        </authorList>
    </citation>
    <scope>NUCLEOTIDE SEQUENCE [LARGE SCALE GENOMIC DNA]</scope>
    <source>
        <strain evidence="3">T-177</strain>
    </source>
</reference>
<dbReference type="EMBL" id="JASNQZ010000012">
    <property type="protein sequence ID" value="KAL0948987.1"/>
    <property type="molecule type" value="Genomic_DNA"/>
</dbReference>
<dbReference type="Proteomes" id="UP001556367">
    <property type="component" value="Unassembled WGS sequence"/>
</dbReference>
<feature type="region of interest" description="Disordered" evidence="1">
    <location>
        <begin position="1"/>
        <end position="130"/>
    </location>
</feature>
<feature type="compositionally biased region" description="Low complexity" evidence="1">
    <location>
        <begin position="1"/>
        <end position="28"/>
    </location>
</feature>
<feature type="compositionally biased region" description="Low complexity" evidence="1">
    <location>
        <begin position="118"/>
        <end position="130"/>
    </location>
</feature>
<gene>
    <name evidence="2" type="ORF">HGRIS_009086</name>
</gene>
<evidence type="ECO:0000313" key="2">
    <source>
        <dbReference type="EMBL" id="KAL0948987.1"/>
    </source>
</evidence>
<evidence type="ECO:0000313" key="3">
    <source>
        <dbReference type="Proteomes" id="UP001556367"/>
    </source>
</evidence>
<feature type="compositionally biased region" description="Basic residues" evidence="1">
    <location>
        <begin position="96"/>
        <end position="117"/>
    </location>
</feature>
<accession>A0ABR3J092</accession>
<organism evidence="2 3">
    <name type="scientific">Hohenbuehelia grisea</name>
    <dbReference type="NCBI Taxonomy" id="104357"/>
    <lineage>
        <taxon>Eukaryota</taxon>
        <taxon>Fungi</taxon>
        <taxon>Dikarya</taxon>
        <taxon>Basidiomycota</taxon>
        <taxon>Agaricomycotina</taxon>
        <taxon>Agaricomycetes</taxon>
        <taxon>Agaricomycetidae</taxon>
        <taxon>Agaricales</taxon>
        <taxon>Pleurotineae</taxon>
        <taxon>Pleurotaceae</taxon>
        <taxon>Hohenbuehelia</taxon>
    </lineage>
</organism>
<protein>
    <submittedName>
        <fullName evidence="2">Uncharacterized protein</fullName>
    </submittedName>
</protein>
<sequence length="150" mass="16620">MPSSSSRRSSQASNSSSSSTFSSPSPSRLQAQAIDPQSAQLMNLVLNAGNQARESRRKSTTTENPYWSRAEQTRRPPKQPPLAYLFQPPALPQHRDSRHSHSHHAHSHHPHSPHPHSPHAMAPSVAHKQPSYSYPYSPGYAPGGRFVEHL</sequence>
<proteinExistence type="predicted"/>
<comment type="caution">
    <text evidence="2">The sequence shown here is derived from an EMBL/GenBank/DDBJ whole genome shotgun (WGS) entry which is preliminary data.</text>
</comment>